<accession>A0A8H9GZY9</accession>
<feature type="region of interest" description="Disordered" evidence="1">
    <location>
        <begin position="1"/>
        <end position="34"/>
    </location>
</feature>
<dbReference type="EMBL" id="BMMN01000001">
    <property type="protein sequence ID" value="GGN99247.1"/>
    <property type="molecule type" value="Genomic_DNA"/>
</dbReference>
<sequence>MGPVHDERGFADPGWAGDGGKDARAAFGREKAVERGQALGPVDEATHRRGKLSRQWQCPCQRGQVDRAVHSAYLHDGIGVTCEFVAGALHFRQLAAD</sequence>
<gene>
    <name evidence="2" type="ORF">GCM10011574_04700</name>
</gene>
<evidence type="ECO:0000313" key="2">
    <source>
        <dbReference type="EMBL" id="GGN99247.1"/>
    </source>
</evidence>
<evidence type="ECO:0000256" key="1">
    <source>
        <dbReference type="SAM" id="MobiDB-lite"/>
    </source>
</evidence>
<evidence type="ECO:0000313" key="3">
    <source>
        <dbReference type="Proteomes" id="UP000653480"/>
    </source>
</evidence>
<name>A0A8H9GZY9_9ACTN</name>
<comment type="caution">
    <text evidence="2">The sequence shown here is derived from an EMBL/GenBank/DDBJ whole genome shotgun (WGS) entry which is preliminary data.</text>
</comment>
<feature type="compositionally biased region" description="Basic and acidic residues" evidence="1">
    <location>
        <begin position="19"/>
        <end position="34"/>
    </location>
</feature>
<keyword evidence="3" id="KW-1185">Reference proteome</keyword>
<feature type="compositionally biased region" description="Basic and acidic residues" evidence="1">
    <location>
        <begin position="1"/>
        <end position="10"/>
    </location>
</feature>
<dbReference type="Proteomes" id="UP000653480">
    <property type="component" value="Unassembled WGS sequence"/>
</dbReference>
<organism evidence="2 3">
    <name type="scientific">Microbispora bryophytorum</name>
    <dbReference type="NCBI Taxonomy" id="1460882"/>
    <lineage>
        <taxon>Bacteria</taxon>
        <taxon>Bacillati</taxon>
        <taxon>Actinomycetota</taxon>
        <taxon>Actinomycetes</taxon>
        <taxon>Streptosporangiales</taxon>
        <taxon>Streptosporangiaceae</taxon>
        <taxon>Microbispora</taxon>
    </lineage>
</organism>
<proteinExistence type="predicted"/>
<reference evidence="2" key="2">
    <citation type="submission" date="2020-09" db="EMBL/GenBank/DDBJ databases">
        <authorList>
            <person name="Sun Q."/>
            <person name="Zhou Y."/>
        </authorList>
    </citation>
    <scope>NUCLEOTIDE SEQUENCE</scope>
    <source>
        <strain evidence="2">CGMCC 4.7138</strain>
    </source>
</reference>
<reference evidence="2" key="1">
    <citation type="journal article" date="2014" name="Int. J. Syst. Evol. Microbiol.">
        <title>Complete genome sequence of Corynebacterium casei LMG S-19264T (=DSM 44701T), isolated from a smear-ripened cheese.</title>
        <authorList>
            <consortium name="US DOE Joint Genome Institute (JGI-PGF)"/>
            <person name="Walter F."/>
            <person name="Albersmeier A."/>
            <person name="Kalinowski J."/>
            <person name="Ruckert C."/>
        </authorList>
    </citation>
    <scope>NUCLEOTIDE SEQUENCE</scope>
    <source>
        <strain evidence="2">CGMCC 4.7138</strain>
    </source>
</reference>
<dbReference type="AlphaFoldDB" id="A0A8H9GZY9"/>
<protein>
    <submittedName>
        <fullName evidence="2">Uncharacterized protein</fullName>
    </submittedName>
</protein>